<sequence length="365" mass="39834">MLVDSMDIDVPVFVVREAPSWVKPIKEFLINGTLPVDENESRRIQRRAKAYTFINGEVYKRSVTGVLQRCVEPEEGKEMLKEIHQGECGHHASSRALVAKVFRHGFYWPTALENAEDLVRKCNGCQRYAKQNHTPASGLKTIPLTWPFAVWCLDMVGPFKTARGNMTHILVMVDKFTKWLEVKPIAKCDGHTTSKSAVVPRRTRTRTVLAGPARKSARLQGPASAVSAMEKAQHRTASKNLDPAGTFTPLAHLPDDHLSSVARDSGLSFMTEKHTEAEILSLVRAKEAAQALLAQAALRKEASLVDAGALSLPSAPGVVGTTPVSGEEGQETLVDVPVQAAPQANKRSAPALLASRRGRRKATLS</sequence>
<evidence type="ECO:0000256" key="1">
    <source>
        <dbReference type="SAM" id="MobiDB-lite"/>
    </source>
</evidence>
<dbReference type="SUPFAM" id="SSF53098">
    <property type="entry name" value="Ribonuclease H-like"/>
    <property type="match status" value="1"/>
</dbReference>
<dbReference type="AlphaFoldDB" id="A0AAD8VHS0"/>
<dbReference type="Pfam" id="PF17921">
    <property type="entry name" value="Integrase_H2C2"/>
    <property type="match status" value="1"/>
</dbReference>
<proteinExistence type="predicted"/>
<keyword evidence="4" id="KW-1185">Reference proteome</keyword>
<dbReference type="GO" id="GO:0003676">
    <property type="term" value="F:nucleic acid binding"/>
    <property type="evidence" value="ECO:0007669"/>
    <property type="project" value="InterPro"/>
</dbReference>
<dbReference type="InterPro" id="IPR052160">
    <property type="entry name" value="Gypsy_RT_Integrase-like"/>
</dbReference>
<evidence type="ECO:0000313" key="4">
    <source>
        <dbReference type="Proteomes" id="UP001231189"/>
    </source>
</evidence>
<dbReference type="Gene3D" id="1.10.340.70">
    <property type="match status" value="1"/>
</dbReference>
<dbReference type="Proteomes" id="UP001231189">
    <property type="component" value="Unassembled WGS sequence"/>
</dbReference>
<feature type="domain" description="Integrase zinc-binding" evidence="2">
    <location>
        <begin position="73"/>
        <end position="130"/>
    </location>
</feature>
<dbReference type="PANTHER" id="PTHR47266">
    <property type="entry name" value="ENDONUCLEASE-RELATED"/>
    <property type="match status" value="1"/>
</dbReference>
<name>A0AAD8VHS0_LOLMU</name>
<comment type="caution">
    <text evidence="3">The sequence shown here is derived from an EMBL/GenBank/DDBJ whole genome shotgun (WGS) entry which is preliminary data.</text>
</comment>
<accession>A0AAD8VHS0</accession>
<dbReference type="InterPro" id="IPR036397">
    <property type="entry name" value="RNaseH_sf"/>
</dbReference>
<protein>
    <recommendedName>
        <fullName evidence="2">Integrase zinc-binding domain-containing protein</fullName>
    </recommendedName>
</protein>
<organism evidence="3 4">
    <name type="scientific">Lolium multiflorum</name>
    <name type="common">Italian ryegrass</name>
    <name type="synonym">Lolium perenne subsp. multiflorum</name>
    <dbReference type="NCBI Taxonomy" id="4521"/>
    <lineage>
        <taxon>Eukaryota</taxon>
        <taxon>Viridiplantae</taxon>
        <taxon>Streptophyta</taxon>
        <taxon>Embryophyta</taxon>
        <taxon>Tracheophyta</taxon>
        <taxon>Spermatophyta</taxon>
        <taxon>Magnoliopsida</taxon>
        <taxon>Liliopsida</taxon>
        <taxon>Poales</taxon>
        <taxon>Poaceae</taxon>
        <taxon>BOP clade</taxon>
        <taxon>Pooideae</taxon>
        <taxon>Poodae</taxon>
        <taxon>Poeae</taxon>
        <taxon>Poeae Chloroplast Group 2 (Poeae type)</taxon>
        <taxon>Loliodinae</taxon>
        <taxon>Loliinae</taxon>
        <taxon>Lolium</taxon>
    </lineage>
</organism>
<dbReference type="InterPro" id="IPR041588">
    <property type="entry name" value="Integrase_H2C2"/>
</dbReference>
<evidence type="ECO:0000313" key="3">
    <source>
        <dbReference type="EMBL" id="KAK1606979.1"/>
    </source>
</evidence>
<gene>
    <name evidence="3" type="ORF">QYE76_030652</name>
</gene>
<dbReference type="InterPro" id="IPR012337">
    <property type="entry name" value="RNaseH-like_sf"/>
</dbReference>
<dbReference type="Gene3D" id="3.30.420.10">
    <property type="entry name" value="Ribonuclease H-like superfamily/Ribonuclease H"/>
    <property type="match status" value="1"/>
</dbReference>
<feature type="compositionally biased region" description="Basic residues" evidence="1">
    <location>
        <begin position="356"/>
        <end position="365"/>
    </location>
</feature>
<evidence type="ECO:0000259" key="2">
    <source>
        <dbReference type="Pfam" id="PF17921"/>
    </source>
</evidence>
<reference evidence="3" key="1">
    <citation type="submission" date="2023-07" db="EMBL/GenBank/DDBJ databases">
        <title>A chromosome-level genome assembly of Lolium multiflorum.</title>
        <authorList>
            <person name="Chen Y."/>
            <person name="Copetti D."/>
            <person name="Kolliker R."/>
            <person name="Studer B."/>
        </authorList>
    </citation>
    <scope>NUCLEOTIDE SEQUENCE</scope>
    <source>
        <strain evidence="3">02402/16</strain>
        <tissue evidence="3">Leaf</tissue>
    </source>
</reference>
<dbReference type="EMBL" id="JAUUTY010000007">
    <property type="protein sequence ID" value="KAK1606979.1"/>
    <property type="molecule type" value="Genomic_DNA"/>
</dbReference>
<feature type="region of interest" description="Disordered" evidence="1">
    <location>
        <begin position="337"/>
        <end position="365"/>
    </location>
</feature>